<comment type="caution">
    <text evidence="1">The sequence shown here is derived from an EMBL/GenBank/DDBJ whole genome shotgun (WGS) entry which is preliminary data.</text>
</comment>
<evidence type="ECO:0000313" key="1">
    <source>
        <dbReference type="EMBL" id="KKK93732.1"/>
    </source>
</evidence>
<gene>
    <name evidence="1" type="ORF">LCGC14_2689980</name>
</gene>
<sequence>MWQYFPKIRKNHEKIKKETVSHKRKMSTNKRGKIVGATWRCVLQVLGQQAFCWSLLGDYDISVKYTVTTLIAGDAILERAIKQGLSLFFCVA</sequence>
<proteinExistence type="predicted"/>
<accession>A0A0F8ZIT6</accession>
<dbReference type="EMBL" id="LAZR01047651">
    <property type="protein sequence ID" value="KKK93732.1"/>
    <property type="molecule type" value="Genomic_DNA"/>
</dbReference>
<dbReference type="AlphaFoldDB" id="A0A0F8ZIT6"/>
<reference evidence="1" key="1">
    <citation type="journal article" date="2015" name="Nature">
        <title>Complex archaea that bridge the gap between prokaryotes and eukaryotes.</title>
        <authorList>
            <person name="Spang A."/>
            <person name="Saw J.H."/>
            <person name="Jorgensen S.L."/>
            <person name="Zaremba-Niedzwiedzka K."/>
            <person name="Martijn J."/>
            <person name="Lind A.E."/>
            <person name="van Eijk R."/>
            <person name="Schleper C."/>
            <person name="Guy L."/>
            <person name="Ettema T.J."/>
        </authorList>
    </citation>
    <scope>NUCLEOTIDE SEQUENCE</scope>
</reference>
<name>A0A0F8ZIT6_9ZZZZ</name>
<organism evidence="1">
    <name type="scientific">marine sediment metagenome</name>
    <dbReference type="NCBI Taxonomy" id="412755"/>
    <lineage>
        <taxon>unclassified sequences</taxon>
        <taxon>metagenomes</taxon>
        <taxon>ecological metagenomes</taxon>
    </lineage>
</organism>
<protein>
    <submittedName>
        <fullName evidence="1">Uncharacterized protein</fullName>
    </submittedName>
</protein>